<feature type="domain" description="DUF6697" evidence="2">
    <location>
        <begin position="252"/>
        <end position="379"/>
    </location>
</feature>
<feature type="region of interest" description="Disordered" evidence="1">
    <location>
        <begin position="1"/>
        <end position="34"/>
    </location>
</feature>
<dbReference type="EMBL" id="JANIEX010000259">
    <property type="protein sequence ID" value="KAJ3569995.1"/>
    <property type="molecule type" value="Genomic_DNA"/>
</dbReference>
<evidence type="ECO:0000313" key="3">
    <source>
        <dbReference type="EMBL" id="KAJ3569995.1"/>
    </source>
</evidence>
<dbReference type="Pfam" id="PF20411">
    <property type="entry name" value="DUF6697"/>
    <property type="match status" value="1"/>
</dbReference>
<dbReference type="Proteomes" id="UP001213000">
    <property type="component" value="Unassembled WGS sequence"/>
</dbReference>
<organism evidence="3 4">
    <name type="scientific">Leucocoprinus birnbaumii</name>
    <dbReference type="NCBI Taxonomy" id="56174"/>
    <lineage>
        <taxon>Eukaryota</taxon>
        <taxon>Fungi</taxon>
        <taxon>Dikarya</taxon>
        <taxon>Basidiomycota</taxon>
        <taxon>Agaricomycotina</taxon>
        <taxon>Agaricomycetes</taxon>
        <taxon>Agaricomycetidae</taxon>
        <taxon>Agaricales</taxon>
        <taxon>Agaricineae</taxon>
        <taxon>Agaricaceae</taxon>
        <taxon>Leucocoprinus</taxon>
    </lineage>
</organism>
<feature type="region of interest" description="Disordered" evidence="1">
    <location>
        <begin position="395"/>
        <end position="431"/>
    </location>
</feature>
<evidence type="ECO:0000256" key="1">
    <source>
        <dbReference type="SAM" id="MobiDB-lite"/>
    </source>
</evidence>
<gene>
    <name evidence="3" type="ORF">NP233_g4688</name>
</gene>
<sequence length="503" mass="54117">MTTVPGHAHDEKRYTFMVPSDSEPANNAGPKPELPTNPLRIAEMAIEIQVEKLRVAEAMSARDVLVQKLSDAYTSIREKTDLIDRLQQALNAAMGANTNTTNVPFSTSPRQGWNPPADMSGLRSQVADLEALIQELRVGTRNAMGPPPKYEEEDGKNASPVIPDIQTIAASTSPLAISTPTLPSILRKDRSVQTLVSDEPEDMVNARFAILASMPLPDNPPDDTLKPIILPPTCTLQEFLGSTSGSLRNLLGNYCVLQSLTTKWCPSREEHGCFYSPQVDVTARMKQPTECFYNREGLWYYAGLYQAFWLEDLSLKEWVELPTETANYLVKETISARKNVSPQNIYEVNQLYNAGALKVACVGLQCVGFSQEVYKSVLEHAAKFTQAKWKSMNPMATASNPASPPIASNSPGTGVASNAPSKSASTPIKPISGMSRPVSPTLLGTATAGFGAVAAGLGLGKGGTWNTTAALSAQSANQGLTLATGTENLQGVENVAYRGMAKK</sequence>
<feature type="compositionally biased region" description="Polar residues" evidence="1">
    <location>
        <begin position="415"/>
        <end position="426"/>
    </location>
</feature>
<evidence type="ECO:0000259" key="2">
    <source>
        <dbReference type="Pfam" id="PF20411"/>
    </source>
</evidence>
<evidence type="ECO:0000313" key="4">
    <source>
        <dbReference type="Proteomes" id="UP001213000"/>
    </source>
</evidence>
<comment type="caution">
    <text evidence="3">The sequence shown here is derived from an EMBL/GenBank/DDBJ whole genome shotgun (WGS) entry which is preliminary data.</text>
</comment>
<dbReference type="InterPro" id="IPR046520">
    <property type="entry name" value="DUF6697"/>
</dbReference>
<name>A0AAD5W0N1_9AGAR</name>
<accession>A0AAD5W0N1</accession>
<dbReference type="AlphaFoldDB" id="A0AAD5W0N1"/>
<reference evidence="3" key="1">
    <citation type="submission" date="2022-07" db="EMBL/GenBank/DDBJ databases">
        <title>Genome Sequence of Leucocoprinus birnbaumii.</title>
        <authorList>
            <person name="Buettner E."/>
        </authorList>
    </citation>
    <scope>NUCLEOTIDE SEQUENCE</scope>
    <source>
        <strain evidence="3">VT141</strain>
    </source>
</reference>
<feature type="compositionally biased region" description="Low complexity" evidence="1">
    <location>
        <begin position="396"/>
        <end position="411"/>
    </location>
</feature>
<keyword evidence="4" id="KW-1185">Reference proteome</keyword>
<proteinExistence type="predicted"/>
<protein>
    <recommendedName>
        <fullName evidence="2">DUF6697 domain-containing protein</fullName>
    </recommendedName>
</protein>